<name>A0AAV7I8S0_COTGL</name>
<accession>A0AAV7I8S0</accession>
<sequence>MRIAHGDEVVRSLKEWSNNLIKLAALINRRIFLLKCRANNIIPKHISNNIKCIVSLSIEDHPFKKMSDKLITGFQNSVLSLEIKVTLWKLEQLKKRILEIEEYFKGLVSEQLFNRCVNLSSDGKHIYNYTDVQLPPEVEMILNLEPKFGIEIKEKWNVIPTVIKDLEFGIGAVKLDNCNIAEK</sequence>
<dbReference type="AlphaFoldDB" id="A0AAV7I8S0"/>
<keyword evidence="2" id="KW-1185">Reference proteome</keyword>
<gene>
    <name evidence="1" type="ORF">KQX54_012283</name>
</gene>
<proteinExistence type="predicted"/>
<organism evidence="1 2">
    <name type="scientific">Cotesia glomerata</name>
    <name type="common">Lepidopteran parasitic wasp</name>
    <name type="synonym">Apanteles glomeratus</name>
    <dbReference type="NCBI Taxonomy" id="32391"/>
    <lineage>
        <taxon>Eukaryota</taxon>
        <taxon>Metazoa</taxon>
        <taxon>Ecdysozoa</taxon>
        <taxon>Arthropoda</taxon>
        <taxon>Hexapoda</taxon>
        <taxon>Insecta</taxon>
        <taxon>Pterygota</taxon>
        <taxon>Neoptera</taxon>
        <taxon>Endopterygota</taxon>
        <taxon>Hymenoptera</taxon>
        <taxon>Apocrita</taxon>
        <taxon>Ichneumonoidea</taxon>
        <taxon>Braconidae</taxon>
        <taxon>Microgastrinae</taxon>
        <taxon>Cotesia</taxon>
    </lineage>
</organism>
<evidence type="ECO:0000313" key="2">
    <source>
        <dbReference type="Proteomes" id="UP000826195"/>
    </source>
</evidence>
<comment type="caution">
    <text evidence="1">The sequence shown here is derived from an EMBL/GenBank/DDBJ whole genome shotgun (WGS) entry which is preliminary data.</text>
</comment>
<dbReference type="EMBL" id="JAHXZJ010002237">
    <property type="protein sequence ID" value="KAH0546617.1"/>
    <property type="molecule type" value="Genomic_DNA"/>
</dbReference>
<evidence type="ECO:0000313" key="1">
    <source>
        <dbReference type="EMBL" id="KAH0546617.1"/>
    </source>
</evidence>
<reference evidence="1 2" key="1">
    <citation type="journal article" date="2021" name="J. Hered.">
        <title>A chromosome-level genome assembly of the parasitoid wasp, Cotesia glomerata (Hymenoptera: Braconidae).</title>
        <authorList>
            <person name="Pinto B.J."/>
            <person name="Weis J.J."/>
            <person name="Gamble T."/>
            <person name="Ode P.J."/>
            <person name="Paul R."/>
            <person name="Zaspel J.M."/>
        </authorList>
    </citation>
    <scope>NUCLEOTIDE SEQUENCE [LARGE SCALE GENOMIC DNA]</scope>
    <source>
        <strain evidence="1">CgM1</strain>
    </source>
</reference>
<protein>
    <submittedName>
        <fullName evidence="1">Uncharacterized protein</fullName>
    </submittedName>
</protein>
<dbReference type="Proteomes" id="UP000826195">
    <property type="component" value="Unassembled WGS sequence"/>
</dbReference>